<dbReference type="Proteomes" id="UP000273898">
    <property type="component" value="Unassembled WGS sequence"/>
</dbReference>
<sequence length="170" mass="20277">MTFLKFLFLRLKNVPVNYWVILALRFFVRLLGVITVFYFLVCLDSERANGTKYLYNLISTVFYALFFVFLEWYLKASLKNDQKNEVLKWLNILKWVPLCLTVILVCLTAKLNSFIWPKETVEYIIYSYTRVWPMVFIPNLSFIIITLLIFYASAILVRNKQLKEENDLTI</sequence>
<keyword evidence="1" id="KW-1133">Transmembrane helix</keyword>
<reference evidence="2 3" key="1">
    <citation type="submission" date="2018-10" db="EMBL/GenBank/DDBJ databases">
        <title>Genomic Encyclopedia of Archaeal and Bacterial Type Strains, Phase II (KMG-II): from individual species to whole genera.</title>
        <authorList>
            <person name="Goeker M."/>
        </authorList>
    </citation>
    <scope>NUCLEOTIDE SEQUENCE [LARGE SCALE GENOMIC DNA]</scope>
    <source>
        <strain evidence="2 3">DSM 19624</strain>
    </source>
</reference>
<comment type="caution">
    <text evidence="2">The sequence shown here is derived from an EMBL/GenBank/DDBJ whole genome shotgun (WGS) entry which is preliminary data.</text>
</comment>
<feature type="transmembrane region" description="Helical" evidence="1">
    <location>
        <begin position="136"/>
        <end position="157"/>
    </location>
</feature>
<feature type="transmembrane region" description="Helical" evidence="1">
    <location>
        <begin position="20"/>
        <end position="41"/>
    </location>
</feature>
<evidence type="ECO:0008006" key="4">
    <source>
        <dbReference type="Google" id="ProtNLM"/>
    </source>
</evidence>
<keyword evidence="1" id="KW-0472">Membrane</keyword>
<proteinExistence type="predicted"/>
<evidence type="ECO:0000313" key="3">
    <source>
        <dbReference type="Proteomes" id="UP000273898"/>
    </source>
</evidence>
<feature type="transmembrane region" description="Helical" evidence="1">
    <location>
        <begin position="53"/>
        <end position="74"/>
    </location>
</feature>
<accession>A0A497YFH9</accession>
<feature type="transmembrane region" description="Helical" evidence="1">
    <location>
        <begin position="95"/>
        <end position="116"/>
    </location>
</feature>
<evidence type="ECO:0000256" key="1">
    <source>
        <dbReference type="SAM" id="Phobius"/>
    </source>
</evidence>
<name>A0A497YFH9_9SPHI</name>
<evidence type="ECO:0000313" key="2">
    <source>
        <dbReference type="EMBL" id="RLJ80149.1"/>
    </source>
</evidence>
<organism evidence="2 3">
    <name type="scientific">Pedobacter alluvionis</name>
    <dbReference type="NCBI Taxonomy" id="475253"/>
    <lineage>
        <taxon>Bacteria</taxon>
        <taxon>Pseudomonadati</taxon>
        <taxon>Bacteroidota</taxon>
        <taxon>Sphingobacteriia</taxon>
        <taxon>Sphingobacteriales</taxon>
        <taxon>Sphingobacteriaceae</taxon>
        <taxon>Pedobacter</taxon>
    </lineage>
</organism>
<gene>
    <name evidence="2" type="ORF">BCL90_0891</name>
</gene>
<protein>
    <recommendedName>
        <fullName evidence="4">DUF2975 domain-containing protein</fullName>
    </recommendedName>
</protein>
<dbReference type="AlphaFoldDB" id="A0A497YFH9"/>
<dbReference type="EMBL" id="RCCK01000010">
    <property type="protein sequence ID" value="RLJ80149.1"/>
    <property type="molecule type" value="Genomic_DNA"/>
</dbReference>
<keyword evidence="1" id="KW-0812">Transmembrane</keyword>